<dbReference type="EMBL" id="CCYA01000240">
    <property type="protein sequence ID" value="CEH14051.1"/>
    <property type="molecule type" value="Genomic_DNA"/>
</dbReference>
<dbReference type="Proteomes" id="UP000054845">
    <property type="component" value="Unassembled WGS sequence"/>
</dbReference>
<reference evidence="1 2" key="1">
    <citation type="submission" date="2014-09" db="EMBL/GenBank/DDBJ databases">
        <authorList>
            <person name="Magalhaes I.L.F."/>
            <person name="Oliveira U."/>
            <person name="Santos F.R."/>
            <person name="Vidigal T.H.D.A."/>
            <person name="Brescovit A.D."/>
            <person name="Santos A.J."/>
        </authorList>
    </citation>
    <scope>NUCLEOTIDE SEQUENCE [LARGE SCALE GENOMIC DNA]</scope>
</reference>
<name>A0A0P1BDA9_9BASI</name>
<dbReference type="AlphaFoldDB" id="A0A0P1BDA9"/>
<organism evidence="1 2">
    <name type="scientific">Ceraceosorus bombacis</name>
    <dbReference type="NCBI Taxonomy" id="401625"/>
    <lineage>
        <taxon>Eukaryota</taxon>
        <taxon>Fungi</taxon>
        <taxon>Dikarya</taxon>
        <taxon>Basidiomycota</taxon>
        <taxon>Ustilaginomycotina</taxon>
        <taxon>Exobasidiomycetes</taxon>
        <taxon>Ceraceosorales</taxon>
        <taxon>Ceraceosoraceae</taxon>
        <taxon>Ceraceosorus</taxon>
    </lineage>
</organism>
<dbReference type="OrthoDB" id="5372703at2759"/>
<accession>A0A0P1BDA9</accession>
<proteinExistence type="predicted"/>
<keyword evidence="2" id="KW-1185">Reference proteome</keyword>
<evidence type="ECO:0000313" key="2">
    <source>
        <dbReference type="Proteomes" id="UP000054845"/>
    </source>
</evidence>
<protein>
    <submittedName>
        <fullName evidence="1">Uncharacterized protein</fullName>
    </submittedName>
</protein>
<sequence>MSSDASSSFNLTDSRAYRNNNLKRAGIFIDALSRSEWPPSVARLANFLRANNFVGTLSAVEKEQLEGTLSLMSYVPVHAVRDETVASPLGCEKALLRARTIRTGRVKSCYGKSKAEWRNLELEVMANLHAHPQLGTSRAEVWDEPVGILSGEGDPISTPKPDVAFGLLPELDSASSLGEEFLVAARLQLGLHPWPSDSLREVAYPCLLHEYVTDLEVLYFAQNRAAGTAAMALKMLRDLRNLREKRAHAPAGQQGEPLPILVFCNQGDLWEVMIAFDYEINRHFRKTDVHLAQIWMGKISNPWHMFQLQVIIQRAIHWITTVFRNGVCEMLDDIKKANLIRFASFVGIEPPVEACKMTGH</sequence>
<evidence type="ECO:0000313" key="1">
    <source>
        <dbReference type="EMBL" id="CEH14051.1"/>
    </source>
</evidence>